<dbReference type="PROSITE" id="PS50883">
    <property type="entry name" value="EAL"/>
    <property type="match status" value="1"/>
</dbReference>
<dbReference type="CDD" id="cd01948">
    <property type="entry name" value="EAL"/>
    <property type="match status" value="1"/>
</dbReference>
<dbReference type="InterPro" id="IPR013656">
    <property type="entry name" value="PAS_4"/>
</dbReference>
<comment type="caution">
    <text evidence="4">The sequence shown here is derived from an EMBL/GenBank/DDBJ whole genome shotgun (WGS) entry which is preliminary data.</text>
</comment>
<dbReference type="Pfam" id="PF00563">
    <property type="entry name" value="EAL"/>
    <property type="match status" value="1"/>
</dbReference>
<sequence length="787" mass="90513">MEYKRDLIEIKDMFKMMSNLFDMVFLMKLRKDGNFEYADYSEQAKDLANLPDDAIGKTLFDIYGEEIATALHEKYTEAIVNREPVTYLEAMNLRNNNQFKVAESTLIPITIDKEKYVLAFIKDVTELELKKHEVFEQKERFHSLFTYNNDPIISTDVKGNIQIVNEAFRKKFSIVKDEFERATIVDFFPQLSVFNEKPHTIPVEEEVILEFGSNTIISLVKRIPIIVNEENIGFYFIINDVTSQREVIVTNNEMEERYKRLMELSPQMIILVKNKSIIYINKIGLQLLETKNEDIIGKNISYIITGDIEAYIHDGNVATIQKTNNELIYVSVKKTVVFLNKEKIHLYSFTDVTSQLAIKEELTFMENFDYLTGLHNRKSFDQLIDFHIVAGENFYLILFNIDKFKFVNDLIGTSNADLLLEQFASRLKSISDENTIGRISGDEFAIILPQKKSIDAFLMNVQKELHRQFDTIKGPIHVSTSTAISRFPEHGSSAEQLYLSATKAMTLAKIDGAKQVIYYQEEMQEVFTRKYEIENELKLSLKEKHFHVVYQPKIHLKGKPLEVEALIRWEHPKLGMVSPAEFIPVAEDSGLIIDIGKFVIDQACKDLLELHKSNPTLRVAINLSPKQFMDSKLEESILAVIARYNLDPGFIEFEITETAIMSDPSKAVQILNRLKEVGITFAIDDFGTSFSSFNYLKKLPVDTIKIDRSFINGIGENEKDSRLVEGLIDLAHKMGLSITAEGVETKEQLHFLLEKDCDVVQGYYFGRPEKLDQLVQTLTTLRQVVLD</sequence>
<dbReference type="RefSeq" id="WP_129079128.1">
    <property type="nucleotide sequence ID" value="NZ_QOUX01000046.1"/>
</dbReference>
<evidence type="ECO:0000259" key="2">
    <source>
        <dbReference type="PROSITE" id="PS50883"/>
    </source>
</evidence>
<evidence type="ECO:0000313" key="5">
    <source>
        <dbReference type="Proteomes" id="UP000290649"/>
    </source>
</evidence>
<feature type="domain" description="PAS" evidence="1">
    <location>
        <begin position="254"/>
        <end position="331"/>
    </location>
</feature>
<dbReference type="PANTHER" id="PTHR44757:SF2">
    <property type="entry name" value="BIOFILM ARCHITECTURE MAINTENANCE PROTEIN MBAA"/>
    <property type="match status" value="1"/>
</dbReference>
<dbReference type="SUPFAM" id="SSF55073">
    <property type="entry name" value="Nucleotide cyclase"/>
    <property type="match status" value="1"/>
</dbReference>
<dbReference type="InterPro" id="IPR043128">
    <property type="entry name" value="Rev_trsase/Diguanyl_cyclase"/>
</dbReference>
<gene>
    <name evidence="4" type="ORF">DS745_15450</name>
</gene>
<keyword evidence="5" id="KW-1185">Reference proteome</keyword>
<feature type="domain" description="EAL" evidence="2">
    <location>
        <begin position="530"/>
        <end position="782"/>
    </location>
</feature>
<dbReference type="SUPFAM" id="SSF55785">
    <property type="entry name" value="PYP-like sensor domain (PAS domain)"/>
    <property type="match status" value="3"/>
</dbReference>
<dbReference type="SMART" id="SM00052">
    <property type="entry name" value="EAL"/>
    <property type="match status" value="1"/>
</dbReference>
<dbReference type="EMBL" id="QOUX01000046">
    <property type="protein sequence ID" value="RXI97763.1"/>
    <property type="molecule type" value="Genomic_DNA"/>
</dbReference>
<dbReference type="InterPro" id="IPR001633">
    <property type="entry name" value="EAL_dom"/>
</dbReference>
<dbReference type="CDD" id="cd01949">
    <property type="entry name" value="GGDEF"/>
    <property type="match status" value="1"/>
</dbReference>
<dbReference type="OrthoDB" id="9759607at2"/>
<dbReference type="Pfam" id="PF00990">
    <property type="entry name" value="GGDEF"/>
    <property type="match status" value="1"/>
</dbReference>
<dbReference type="InterPro" id="IPR035965">
    <property type="entry name" value="PAS-like_dom_sf"/>
</dbReference>
<dbReference type="PROSITE" id="PS50112">
    <property type="entry name" value="PAS"/>
    <property type="match status" value="1"/>
</dbReference>
<dbReference type="Gene3D" id="3.20.20.450">
    <property type="entry name" value="EAL domain"/>
    <property type="match status" value="1"/>
</dbReference>
<dbReference type="SMART" id="SM00091">
    <property type="entry name" value="PAS"/>
    <property type="match status" value="2"/>
</dbReference>
<dbReference type="AlphaFoldDB" id="A0A4Q0VN84"/>
<dbReference type="SUPFAM" id="SSF141868">
    <property type="entry name" value="EAL domain-like"/>
    <property type="match status" value="1"/>
</dbReference>
<dbReference type="NCBIfam" id="TIGR00254">
    <property type="entry name" value="GGDEF"/>
    <property type="match status" value="1"/>
</dbReference>
<reference evidence="4 5" key="1">
    <citation type="journal article" date="2019" name="Int. J. Syst. Evol. Microbiol.">
        <title>Anaerobacillus alkaliphilus sp. nov., a novel alkaliphilic and moderately halophilic bacterium.</title>
        <authorList>
            <person name="Borsodi A.K."/>
            <person name="Aszalos J.M."/>
            <person name="Bihari P."/>
            <person name="Nagy I."/>
            <person name="Schumann P."/>
            <person name="Sproer C."/>
            <person name="Kovacs A.L."/>
            <person name="Boka K."/>
            <person name="Dobosy P."/>
            <person name="Ovari M."/>
            <person name="Szili-Kovacs T."/>
            <person name="Toth E."/>
        </authorList>
    </citation>
    <scope>NUCLEOTIDE SEQUENCE [LARGE SCALE GENOMIC DNA]</scope>
    <source>
        <strain evidence="4 5">B16-10</strain>
    </source>
</reference>
<dbReference type="InterPro" id="IPR000014">
    <property type="entry name" value="PAS"/>
</dbReference>
<name>A0A4Q0VN84_9BACI</name>
<dbReference type="PROSITE" id="PS50887">
    <property type="entry name" value="GGDEF"/>
    <property type="match status" value="1"/>
</dbReference>
<organism evidence="4 5">
    <name type="scientific">Anaerobacillus alkaliphilus</name>
    <dbReference type="NCBI Taxonomy" id="1548597"/>
    <lineage>
        <taxon>Bacteria</taxon>
        <taxon>Bacillati</taxon>
        <taxon>Bacillota</taxon>
        <taxon>Bacilli</taxon>
        <taxon>Bacillales</taxon>
        <taxon>Bacillaceae</taxon>
        <taxon>Anaerobacillus</taxon>
    </lineage>
</organism>
<dbReference type="InterPro" id="IPR029787">
    <property type="entry name" value="Nucleotide_cyclase"/>
</dbReference>
<dbReference type="Gene3D" id="3.30.70.270">
    <property type="match status" value="1"/>
</dbReference>
<evidence type="ECO:0000259" key="3">
    <source>
        <dbReference type="PROSITE" id="PS50887"/>
    </source>
</evidence>
<evidence type="ECO:0000259" key="1">
    <source>
        <dbReference type="PROSITE" id="PS50112"/>
    </source>
</evidence>
<dbReference type="InterPro" id="IPR035919">
    <property type="entry name" value="EAL_sf"/>
</dbReference>
<protein>
    <submittedName>
        <fullName evidence="4">Bifunctional diguanylate cyclase/phosphodiesterase</fullName>
    </submittedName>
</protein>
<evidence type="ECO:0000313" key="4">
    <source>
        <dbReference type="EMBL" id="RXI97763.1"/>
    </source>
</evidence>
<dbReference type="Proteomes" id="UP000290649">
    <property type="component" value="Unassembled WGS sequence"/>
</dbReference>
<dbReference type="Pfam" id="PF13426">
    <property type="entry name" value="PAS_9"/>
    <property type="match status" value="2"/>
</dbReference>
<feature type="domain" description="GGDEF" evidence="3">
    <location>
        <begin position="392"/>
        <end position="521"/>
    </location>
</feature>
<dbReference type="InterPro" id="IPR000160">
    <property type="entry name" value="GGDEF_dom"/>
</dbReference>
<dbReference type="PANTHER" id="PTHR44757">
    <property type="entry name" value="DIGUANYLATE CYCLASE DGCP"/>
    <property type="match status" value="1"/>
</dbReference>
<accession>A0A4Q0VN84</accession>
<proteinExistence type="predicted"/>
<dbReference type="SMART" id="SM00267">
    <property type="entry name" value="GGDEF"/>
    <property type="match status" value="1"/>
</dbReference>
<dbReference type="InterPro" id="IPR052155">
    <property type="entry name" value="Biofilm_reg_signaling"/>
</dbReference>
<dbReference type="Pfam" id="PF08448">
    <property type="entry name" value="PAS_4"/>
    <property type="match status" value="1"/>
</dbReference>
<dbReference type="Gene3D" id="3.30.450.20">
    <property type="entry name" value="PAS domain"/>
    <property type="match status" value="3"/>
</dbReference>